<dbReference type="InterPro" id="IPR017972">
    <property type="entry name" value="Cyt_P450_CS"/>
</dbReference>
<accession>A0A8H6AR82</accession>
<sequence length="1167" mass="131359">MWSAACVVAFAGLLVSVYIVTRRKSISALPLPPGPKPLPIIGNTHQAPKSHGWRTYCEWNKQYGPIVYVNMLGQSIIILSTNEAAHDVLAKRGAVCSDRPRLFLATELALKGLNILMMNYTEQFRQHQRLQSSVLNATQVAAYLPFQTMESHQLMYDLLDSADRVGIDVRGLFHRTTASIIHTLLYGFRIKDHNDPLVQAIVEANNEFSEFIQVGAHIVDQFPVLNNLPGFLAPWQAKAENHYTTKYNMRNKNLQRGLDSDSWNISKQLKKTLEKDSLAMSMYELAFDLGTLIDAGLDGTTDSLFWFVVACITQDRGFIATARKELDAVVGRDRFPVPDDKPNLPYVTAIVEEVLRWRPVVPEGVPHLNKEEISYNGYTIPKGSIIMANVWAISREEALFGPDTDNFIPNRWLKEDGKTLKDIPSSAFGYGRRICPGRYFARDIIWVVVAQLLWSFDIKAGLSETGELVPIDPLACTYGFVMRALPFKASFHPRGSWVHEVITRDGDTYSKDHAAILDQIGAKAGFSPLRTIKALPPSHAAWDQLAAALPHLVKTQTVRETVTKMPLLDASAKALPELYLQRAATILGMTAHAFVRLEGSEPLTLKYDRHSDILPASLFIPWAIVCERLGRSTPALTLIDMMVANFTSTSLSYSDVTLENLELLVPTVGNVEERTFFGVMIEMNAKAIPILHQIIEAQRSVLARNSSSLKDAIRNLHTLTKQITRTLEKVHVNRSHKGHIDPLIWTVTVANLGIPWLKDVVGAAGTAHPFFHMMDELTGRSEYQTGIGKEAKAVRAIYPIHWRQFLEAIREVSITEYIITSKDRELIEIWNAFTSSYHSKDGLLGVHRRKVLGFLAVSFRIGRDTTINGLGRRCRNQPWLEADQELEKARLERRCLDQDEHLTSFRPSSDKLYMSELIKHNSEKIGYWFSAEGSVYNASTFMQRHPGGDTLIELSSGQDITDSLKAVGHLSNPSIRNKLKTYRIGTLEYPRFASPRAEDAYLTAADLGQKVAEMENVHRRNFQLLNGKITALDEPEVLTPKKAGHILDAKRRLQNEHVPALAMLLETLLDDIAKLIKNLDLRTIRAQIFDLVSRERKVDTTTSLSSYKMAVDILLLDLSCLTQIKELITSIIKTFEDADFMYSEQSRFELIKDLDSIASLLVYLARK</sequence>
<evidence type="ECO:0000256" key="5">
    <source>
        <dbReference type="ARBA" id="ARBA00022723"/>
    </source>
</evidence>
<evidence type="ECO:0000256" key="2">
    <source>
        <dbReference type="ARBA" id="ARBA00007119"/>
    </source>
</evidence>
<dbReference type="PANTHER" id="PTHR46300:SF1">
    <property type="entry name" value="P450, PUTATIVE (EUROFUNG)-RELATED"/>
    <property type="match status" value="1"/>
</dbReference>
<dbReference type="GO" id="GO:0016705">
    <property type="term" value="F:oxidoreductase activity, acting on paired donors, with incorporation or reduction of molecular oxygen"/>
    <property type="evidence" value="ECO:0007669"/>
    <property type="project" value="InterPro"/>
</dbReference>
<evidence type="ECO:0000313" key="12">
    <source>
        <dbReference type="EMBL" id="KAF5872139.1"/>
    </source>
</evidence>
<comment type="cofactor">
    <cofactor evidence="1 10">
        <name>heme</name>
        <dbReference type="ChEBI" id="CHEBI:30413"/>
    </cofactor>
</comment>
<proteinExistence type="inferred from homology"/>
<dbReference type="InterPro" id="IPR002401">
    <property type="entry name" value="Cyt_P450_E_grp-I"/>
</dbReference>
<dbReference type="PROSITE" id="PS00191">
    <property type="entry name" value="CYTOCHROME_B5_1"/>
    <property type="match status" value="1"/>
</dbReference>
<evidence type="ECO:0000256" key="8">
    <source>
        <dbReference type="ARBA" id="ARBA00023026"/>
    </source>
</evidence>
<dbReference type="InterPro" id="IPR037217">
    <property type="entry name" value="Trp/Indoleamine_2_3_dOase-like"/>
</dbReference>
<dbReference type="SUPFAM" id="SSF140959">
    <property type="entry name" value="Indolic compounds 2,3-dioxygenase-like"/>
    <property type="match status" value="1"/>
</dbReference>
<dbReference type="Gene3D" id="1.20.58.480">
    <property type="match status" value="1"/>
</dbReference>
<dbReference type="InterPro" id="IPR036396">
    <property type="entry name" value="Cyt_P450_sf"/>
</dbReference>
<comment type="similarity">
    <text evidence="3">Belongs to the cytochrome P450 family.</text>
</comment>
<dbReference type="AlphaFoldDB" id="A0A8H6AR82"/>
<dbReference type="Proteomes" id="UP000531561">
    <property type="component" value="Unassembled WGS sequence"/>
</dbReference>
<gene>
    <name evidence="12" type="ORF">Bfra_009169</name>
</gene>
<dbReference type="InterPro" id="IPR036400">
    <property type="entry name" value="Cyt_B5-like_heme/steroid_sf"/>
</dbReference>
<dbReference type="SUPFAM" id="SSF55856">
    <property type="entry name" value="Cytochrome b5-like heme/steroid binding domain"/>
    <property type="match status" value="1"/>
</dbReference>
<dbReference type="OrthoDB" id="1470350at2759"/>
<dbReference type="GeneID" id="59263211"/>
<keyword evidence="7 10" id="KW-0408">Iron</keyword>
<evidence type="ECO:0000256" key="4">
    <source>
        <dbReference type="ARBA" id="ARBA00022617"/>
    </source>
</evidence>
<dbReference type="Gene3D" id="3.10.120.10">
    <property type="entry name" value="Cytochrome b5-like heme/steroid binding domain"/>
    <property type="match status" value="1"/>
</dbReference>
<name>A0A8H6AR82_9HELO</name>
<dbReference type="GO" id="GO:0005506">
    <property type="term" value="F:iron ion binding"/>
    <property type="evidence" value="ECO:0007669"/>
    <property type="project" value="InterPro"/>
</dbReference>
<feature type="domain" description="Cytochrome b5 heme-binding" evidence="11">
    <location>
        <begin position="909"/>
        <end position="988"/>
    </location>
</feature>
<evidence type="ECO:0000256" key="10">
    <source>
        <dbReference type="PIRSR" id="PIRSR602401-1"/>
    </source>
</evidence>
<dbReference type="PROSITE" id="PS00086">
    <property type="entry name" value="CYTOCHROME_P450"/>
    <property type="match status" value="1"/>
</dbReference>
<dbReference type="GO" id="GO:0019441">
    <property type="term" value="P:L-tryptophan catabolic process to kynurenine"/>
    <property type="evidence" value="ECO:0007669"/>
    <property type="project" value="InterPro"/>
</dbReference>
<keyword evidence="9" id="KW-0503">Monooxygenase</keyword>
<dbReference type="CDD" id="cd11065">
    <property type="entry name" value="CYP64-like"/>
    <property type="match status" value="1"/>
</dbReference>
<reference evidence="12 13" key="1">
    <citation type="journal article" date="2020" name="Phytopathology">
        <title>A high-quality genome resource of Botrytis fragariae, a new and rapidly spreading fungal pathogen causing strawberry gray mold in the U.S.A.</title>
        <authorList>
            <person name="Wu Y."/>
            <person name="Saski C.A."/>
            <person name="Schnabel G."/>
            <person name="Xiao S."/>
            <person name="Hu M."/>
        </authorList>
    </citation>
    <scope>NUCLEOTIDE SEQUENCE [LARGE SCALE GENOMIC DNA]</scope>
    <source>
        <strain evidence="12 13">BVB16</strain>
    </source>
</reference>
<feature type="binding site" description="axial binding residue" evidence="10">
    <location>
        <position position="435"/>
    </location>
    <ligand>
        <name>heme</name>
        <dbReference type="ChEBI" id="CHEBI:30413"/>
    </ligand>
    <ligandPart>
        <name>Fe</name>
        <dbReference type="ChEBI" id="CHEBI:18248"/>
    </ligandPart>
</feature>
<organism evidence="12 13">
    <name type="scientific">Botrytis fragariae</name>
    <dbReference type="NCBI Taxonomy" id="1964551"/>
    <lineage>
        <taxon>Eukaryota</taxon>
        <taxon>Fungi</taxon>
        <taxon>Dikarya</taxon>
        <taxon>Ascomycota</taxon>
        <taxon>Pezizomycotina</taxon>
        <taxon>Leotiomycetes</taxon>
        <taxon>Helotiales</taxon>
        <taxon>Sclerotiniaceae</taxon>
        <taxon>Botrytis</taxon>
    </lineage>
</organism>
<dbReference type="GO" id="GO:0004497">
    <property type="term" value="F:monooxygenase activity"/>
    <property type="evidence" value="ECO:0007669"/>
    <property type="project" value="UniProtKB-KW"/>
</dbReference>
<dbReference type="InterPro" id="IPR001199">
    <property type="entry name" value="Cyt_B5-like_heme/steroid-bd"/>
</dbReference>
<evidence type="ECO:0000256" key="6">
    <source>
        <dbReference type="ARBA" id="ARBA00023002"/>
    </source>
</evidence>
<evidence type="ECO:0000256" key="9">
    <source>
        <dbReference type="ARBA" id="ARBA00023033"/>
    </source>
</evidence>
<evidence type="ECO:0000259" key="11">
    <source>
        <dbReference type="PROSITE" id="PS50255"/>
    </source>
</evidence>
<keyword evidence="6" id="KW-0560">Oxidoreductase</keyword>
<comment type="similarity">
    <text evidence="2">Belongs to the indoleamine 2,3-dioxygenase family.</text>
</comment>
<dbReference type="InterPro" id="IPR001128">
    <property type="entry name" value="Cyt_P450"/>
</dbReference>
<dbReference type="GO" id="GO:0020037">
    <property type="term" value="F:heme binding"/>
    <property type="evidence" value="ECO:0007669"/>
    <property type="project" value="InterPro"/>
</dbReference>
<dbReference type="PRINTS" id="PR00363">
    <property type="entry name" value="CYTOCHROMEB5"/>
</dbReference>
<keyword evidence="8" id="KW-0843">Virulence</keyword>
<evidence type="ECO:0000256" key="7">
    <source>
        <dbReference type="ARBA" id="ARBA00023004"/>
    </source>
</evidence>
<dbReference type="InterPro" id="IPR018506">
    <property type="entry name" value="Cyt_B5_heme-BS"/>
</dbReference>
<evidence type="ECO:0000313" key="13">
    <source>
        <dbReference type="Proteomes" id="UP000531561"/>
    </source>
</evidence>
<dbReference type="InterPro" id="IPR050364">
    <property type="entry name" value="Cytochrome_P450_fung"/>
</dbReference>
<dbReference type="Pfam" id="PF00067">
    <property type="entry name" value="p450"/>
    <property type="match status" value="1"/>
</dbReference>
<dbReference type="PROSITE" id="PS50255">
    <property type="entry name" value="CYTOCHROME_B5_2"/>
    <property type="match status" value="1"/>
</dbReference>
<dbReference type="Pfam" id="PF00173">
    <property type="entry name" value="Cyt-b5"/>
    <property type="match status" value="1"/>
</dbReference>
<comment type="caution">
    <text evidence="12">The sequence shown here is derived from an EMBL/GenBank/DDBJ whole genome shotgun (WGS) entry which is preliminary data.</text>
</comment>
<dbReference type="SMART" id="SM01117">
    <property type="entry name" value="Cyt-b5"/>
    <property type="match status" value="1"/>
</dbReference>
<dbReference type="EMBL" id="JABFCT010000011">
    <property type="protein sequence ID" value="KAF5872139.1"/>
    <property type="molecule type" value="Genomic_DNA"/>
</dbReference>
<dbReference type="GO" id="GO:0016702">
    <property type="term" value="F:oxidoreductase activity, acting on single donors with incorporation of molecular oxygen, incorporation of two atoms of oxygen"/>
    <property type="evidence" value="ECO:0007669"/>
    <property type="project" value="UniProtKB-ARBA"/>
</dbReference>
<dbReference type="RefSeq" id="XP_037191085.1">
    <property type="nucleotide sequence ID" value="XM_037339519.1"/>
</dbReference>
<evidence type="ECO:0000256" key="3">
    <source>
        <dbReference type="ARBA" id="ARBA00010617"/>
    </source>
</evidence>
<dbReference type="Pfam" id="PF01231">
    <property type="entry name" value="IDO"/>
    <property type="match status" value="1"/>
</dbReference>
<evidence type="ECO:0000256" key="1">
    <source>
        <dbReference type="ARBA" id="ARBA00001971"/>
    </source>
</evidence>
<protein>
    <submittedName>
        <fullName evidence="12">Putative nadph-ferrihemoprotein reductase protein</fullName>
    </submittedName>
</protein>
<keyword evidence="13" id="KW-1185">Reference proteome</keyword>
<dbReference type="InterPro" id="IPR000898">
    <property type="entry name" value="Indolamine_dOase"/>
</dbReference>
<dbReference type="PRINTS" id="PR00463">
    <property type="entry name" value="EP450I"/>
</dbReference>
<keyword evidence="5 10" id="KW-0479">Metal-binding</keyword>
<dbReference type="Gene3D" id="1.10.630.10">
    <property type="entry name" value="Cytochrome P450"/>
    <property type="match status" value="1"/>
</dbReference>
<dbReference type="PANTHER" id="PTHR46300">
    <property type="entry name" value="P450, PUTATIVE (EUROFUNG)-RELATED-RELATED"/>
    <property type="match status" value="1"/>
</dbReference>
<keyword evidence="4 10" id="KW-0349">Heme</keyword>
<dbReference type="SUPFAM" id="SSF48264">
    <property type="entry name" value="Cytochrome P450"/>
    <property type="match status" value="1"/>
</dbReference>